<dbReference type="InterPro" id="IPR020843">
    <property type="entry name" value="ER"/>
</dbReference>
<keyword evidence="1" id="KW-0560">Oxidoreductase</keyword>
<dbReference type="PROSITE" id="PS01162">
    <property type="entry name" value="QOR_ZETA_CRYSTAL"/>
    <property type="match status" value="1"/>
</dbReference>
<evidence type="ECO:0000313" key="4">
    <source>
        <dbReference type="Proteomes" id="UP001597114"/>
    </source>
</evidence>
<dbReference type="InterPro" id="IPR013154">
    <property type="entry name" value="ADH-like_N"/>
</dbReference>
<dbReference type="Pfam" id="PF13602">
    <property type="entry name" value="ADH_zinc_N_2"/>
    <property type="match status" value="1"/>
</dbReference>
<keyword evidence="4" id="KW-1185">Reference proteome</keyword>
<dbReference type="SUPFAM" id="SSF51735">
    <property type="entry name" value="NAD(P)-binding Rossmann-fold domains"/>
    <property type="match status" value="1"/>
</dbReference>
<dbReference type="InterPro" id="IPR011032">
    <property type="entry name" value="GroES-like_sf"/>
</dbReference>
<dbReference type="Gene3D" id="3.90.180.10">
    <property type="entry name" value="Medium-chain alcohol dehydrogenases, catalytic domain"/>
    <property type="match status" value="1"/>
</dbReference>
<dbReference type="SMART" id="SM00829">
    <property type="entry name" value="PKS_ER"/>
    <property type="match status" value="1"/>
</dbReference>
<dbReference type="EMBL" id="JBHUCO010000012">
    <property type="protein sequence ID" value="MFD1518417.1"/>
    <property type="molecule type" value="Genomic_DNA"/>
</dbReference>
<evidence type="ECO:0000259" key="2">
    <source>
        <dbReference type="SMART" id="SM00829"/>
    </source>
</evidence>
<dbReference type="InterPro" id="IPR002364">
    <property type="entry name" value="Quin_OxRdtase/zeta-crystal_CS"/>
</dbReference>
<name>A0ABW4EVE7_9PSEU</name>
<dbReference type="Pfam" id="PF08240">
    <property type="entry name" value="ADH_N"/>
    <property type="match status" value="1"/>
</dbReference>
<dbReference type="Proteomes" id="UP001597114">
    <property type="component" value="Unassembled WGS sequence"/>
</dbReference>
<dbReference type="Gene3D" id="3.40.50.720">
    <property type="entry name" value="NAD(P)-binding Rossmann-like Domain"/>
    <property type="match status" value="1"/>
</dbReference>
<dbReference type="SUPFAM" id="SSF50129">
    <property type="entry name" value="GroES-like"/>
    <property type="match status" value="1"/>
</dbReference>
<dbReference type="InterPro" id="IPR050700">
    <property type="entry name" value="YIM1/Zinc_Alcohol_DH_Fams"/>
</dbReference>
<feature type="domain" description="Enoyl reductase (ER)" evidence="2">
    <location>
        <begin position="16"/>
        <end position="331"/>
    </location>
</feature>
<dbReference type="InterPro" id="IPR036291">
    <property type="entry name" value="NAD(P)-bd_dom_sf"/>
</dbReference>
<organism evidence="3 4">
    <name type="scientific">Pseudonocardia yunnanensis</name>
    <dbReference type="NCBI Taxonomy" id="58107"/>
    <lineage>
        <taxon>Bacteria</taxon>
        <taxon>Bacillati</taxon>
        <taxon>Actinomycetota</taxon>
        <taxon>Actinomycetes</taxon>
        <taxon>Pseudonocardiales</taxon>
        <taxon>Pseudonocardiaceae</taxon>
        <taxon>Pseudonocardia</taxon>
    </lineage>
</organism>
<accession>A0ABW4EVE7</accession>
<gene>
    <name evidence="3" type="ORF">ACFSJD_13040</name>
</gene>
<reference evidence="4" key="1">
    <citation type="journal article" date="2019" name="Int. J. Syst. Evol. Microbiol.">
        <title>The Global Catalogue of Microorganisms (GCM) 10K type strain sequencing project: providing services to taxonomists for standard genome sequencing and annotation.</title>
        <authorList>
            <consortium name="The Broad Institute Genomics Platform"/>
            <consortium name="The Broad Institute Genome Sequencing Center for Infectious Disease"/>
            <person name="Wu L."/>
            <person name="Ma J."/>
        </authorList>
    </citation>
    <scope>NUCLEOTIDE SEQUENCE [LARGE SCALE GENOMIC DNA]</scope>
    <source>
        <strain evidence="4">CCM 7043</strain>
    </source>
</reference>
<evidence type="ECO:0000313" key="3">
    <source>
        <dbReference type="EMBL" id="MFD1518417.1"/>
    </source>
</evidence>
<proteinExistence type="predicted"/>
<dbReference type="PANTHER" id="PTHR11695">
    <property type="entry name" value="ALCOHOL DEHYDROGENASE RELATED"/>
    <property type="match status" value="1"/>
</dbReference>
<protein>
    <submittedName>
        <fullName evidence="3">NAD(P)-dependent alcohol dehydrogenase</fullName>
    </submittedName>
</protein>
<sequence>MSTNKTMKALVQDRYGPPDVLKIDEVTKPSPGPGEVLVQVKAASVNARDWHVMRGEPRLARLMDRTTFGRSAPRVKIRGTDFAGVVESVGAGVTRLRPGDAVFGESNAAIAEYVVASQDAAAAMPPGIEFEQAAAIPLAANTALVCLRAGTPEAGQTVLINGASGGVGTFAVQLAKSIGLHVTAVCSARNADLVRSLGADVVVDYGREDFCKLGARYDLVVDLVGNRSLHDLRSVLTPSGSLVLSGGGVSGEGRFLGPMGLLIRAQVYARLFRSRLTIPEAKPSRESLDELAELVAAGAITPIVDRTFAFDDAAGAIRYLEKEHARAKVVVSYS</sequence>
<dbReference type="CDD" id="cd08267">
    <property type="entry name" value="MDR1"/>
    <property type="match status" value="1"/>
</dbReference>
<comment type="caution">
    <text evidence="3">The sequence shown here is derived from an EMBL/GenBank/DDBJ whole genome shotgun (WGS) entry which is preliminary data.</text>
</comment>
<dbReference type="RefSeq" id="WP_344720686.1">
    <property type="nucleotide sequence ID" value="NZ_BAAAUS010000006.1"/>
</dbReference>
<evidence type="ECO:0000256" key="1">
    <source>
        <dbReference type="ARBA" id="ARBA00023002"/>
    </source>
</evidence>
<dbReference type="PANTHER" id="PTHR11695:SF294">
    <property type="entry name" value="RETICULON-4-INTERACTING PROTEIN 1, MITOCHONDRIAL"/>
    <property type="match status" value="1"/>
</dbReference>